<dbReference type="SUPFAM" id="SSF53720">
    <property type="entry name" value="ALDH-like"/>
    <property type="match status" value="1"/>
</dbReference>
<evidence type="ECO:0000256" key="2">
    <source>
        <dbReference type="ARBA" id="ARBA00023002"/>
    </source>
</evidence>
<sequence length="553" mass="58719">MATASNLGRGLRPATMGPRLPSSLKLIFLWTAIANNGGAAEVGVSYSVAACGGGAEDECPNLPLPRHGLEFYINGRWVAPSEPSSTLPVINPSFGRPISTISLGRAADADSAIRAARGALPSWSESSLAERRRYVERLLQIYRRRREEMAQLISAEMGSPIDEARGAQAGSGVYHIRQFLRALEYFESERLVPGMAEGSSNTVIRLEPIGVVALITPWNWPISQVTLKVIPALLVGCTCVLKPSEMAPLSSLLFAEMIHEAGFPPGVFNLVNGDGDGVGSHLSSHDDVDMVSFTGSTRAGRLISQAAAASNLKKVSLELGGKGANLIFDDVVDLEKVVRAGVWGCFDNTGQNCNAPTRMLVQRGSYDEAVRIATETTCHDGGAALVGPAHEPGDHYGPVATGAQFERVQGYIQSGIDQGAKLVAGGLGRPPGANTGGFFVRPTVFVDVMPAMTIAQEEIFGPVLCIMPFDTEEEAVEIANGTPYGLTNYVHTEDRERQRRLARSLKSGMIEMNGIEADGGAPFAAIKASGNGREGGIWGLEDFTVIKVVSGID</sequence>
<evidence type="ECO:0000256" key="4">
    <source>
        <dbReference type="ARBA" id="ARBA00049194"/>
    </source>
</evidence>
<organism evidence="6 7">
    <name type="scientific">Stephanodiscus triporus</name>
    <dbReference type="NCBI Taxonomy" id="2934178"/>
    <lineage>
        <taxon>Eukaryota</taxon>
        <taxon>Sar</taxon>
        <taxon>Stramenopiles</taxon>
        <taxon>Ochrophyta</taxon>
        <taxon>Bacillariophyta</taxon>
        <taxon>Coscinodiscophyceae</taxon>
        <taxon>Thalassiosirophycidae</taxon>
        <taxon>Stephanodiscales</taxon>
        <taxon>Stephanodiscaceae</taxon>
        <taxon>Stephanodiscus</taxon>
    </lineage>
</organism>
<name>A0ABD3QXF9_9STRA</name>
<dbReference type="Gene3D" id="3.40.605.10">
    <property type="entry name" value="Aldehyde Dehydrogenase, Chain A, domain 1"/>
    <property type="match status" value="1"/>
</dbReference>
<dbReference type="Pfam" id="PF00171">
    <property type="entry name" value="Aldedh"/>
    <property type="match status" value="1"/>
</dbReference>
<protein>
    <recommendedName>
        <fullName evidence="3">aldehyde dehydrogenase (NAD(+))</fullName>
        <ecNumber evidence="3">1.2.1.3</ecNumber>
    </recommendedName>
</protein>
<keyword evidence="2" id="KW-0560">Oxidoreductase</keyword>
<dbReference type="CDD" id="cd07138">
    <property type="entry name" value="ALDH_CddD_SSP0762"/>
    <property type="match status" value="1"/>
</dbReference>
<dbReference type="InterPro" id="IPR016163">
    <property type="entry name" value="Ald_DH_C"/>
</dbReference>
<dbReference type="GO" id="GO:0004029">
    <property type="term" value="F:aldehyde dehydrogenase (NAD+) activity"/>
    <property type="evidence" value="ECO:0007669"/>
    <property type="project" value="UniProtKB-EC"/>
</dbReference>
<dbReference type="Gene3D" id="3.40.309.10">
    <property type="entry name" value="Aldehyde Dehydrogenase, Chain A, domain 2"/>
    <property type="match status" value="1"/>
</dbReference>
<dbReference type="InterPro" id="IPR016162">
    <property type="entry name" value="Ald_DH_N"/>
</dbReference>
<dbReference type="InterPro" id="IPR015590">
    <property type="entry name" value="Aldehyde_DH_dom"/>
</dbReference>
<comment type="similarity">
    <text evidence="1">Belongs to the aldehyde dehydrogenase family.</text>
</comment>
<evidence type="ECO:0000256" key="1">
    <source>
        <dbReference type="ARBA" id="ARBA00009986"/>
    </source>
</evidence>
<dbReference type="InterPro" id="IPR016161">
    <property type="entry name" value="Ald_DH/histidinol_DH"/>
</dbReference>
<reference evidence="6 7" key="1">
    <citation type="submission" date="2024-10" db="EMBL/GenBank/DDBJ databases">
        <title>Updated reference genomes for cyclostephanoid diatoms.</title>
        <authorList>
            <person name="Roberts W.R."/>
            <person name="Alverson A.J."/>
        </authorList>
    </citation>
    <scope>NUCLEOTIDE SEQUENCE [LARGE SCALE GENOMIC DNA]</scope>
    <source>
        <strain evidence="6 7">AJA276-08</strain>
    </source>
</reference>
<dbReference type="EC" id="1.2.1.3" evidence="3"/>
<dbReference type="PANTHER" id="PTHR42804">
    <property type="entry name" value="ALDEHYDE DEHYDROGENASE"/>
    <property type="match status" value="1"/>
</dbReference>
<evidence type="ECO:0000313" key="6">
    <source>
        <dbReference type="EMBL" id="KAL3805002.1"/>
    </source>
</evidence>
<keyword evidence="7" id="KW-1185">Reference proteome</keyword>
<dbReference type="Proteomes" id="UP001530315">
    <property type="component" value="Unassembled WGS sequence"/>
</dbReference>
<feature type="domain" description="Aldehyde dehydrogenase" evidence="5">
    <location>
        <begin position="77"/>
        <end position="549"/>
    </location>
</feature>
<proteinExistence type="inferred from homology"/>
<evidence type="ECO:0000256" key="3">
    <source>
        <dbReference type="ARBA" id="ARBA00024226"/>
    </source>
</evidence>
<evidence type="ECO:0000259" key="5">
    <source>
        <dbReference type="Pfam" id="PF00171"/>
    </source>
</evidence>
<evidence type="ECO:0000313" key="7">
    <source>
        <dbReference type="Proteomes" id="UP001530315"/>
    </source>
</evidence>
<dbReference type="PANTHER" id="PTHR42804:SF1">
    <property type="entry name" value="ALDEHYDE DEHYDROGENASE-RELATED"/>
    <property type="match status" value="1"/>
</dbReference>
<dbReference type="PROSITE" id="PS00070">
    <property type="entry name" value="ALDEHYDE_DEHYDR_CYS"/>
    <property type="match status" value="1"/>
</dbReference>
<comment type="catalytic activity">
    <reaction evidence="4">
        <text>an aldehyde + NAD(+) + H2O = a carboxylate + NADH + 2 H(+)</text>
        <dbReference type="Rhea" id="RHEA:16185"/>
        <dbReference type="ChEBI" id="CHEBI:15377"/>
        <dbReference type="ChEBI" id="CHEBI:15378"/>
        <dbReference type="ChEBI" id="CHEBI:17478"/>
        <dbReference type="ChEBI" id="CHEBI:29067"/>
        <dbReference type="ChEBI" id="CHEBI:57540"/>
        <dbReference type="ChEBI" id="CHEBI:57945"/>
        <dbReference type="EC" id="1.2.1.3"/>
    </reaction>
</comment>
<comment type="caution">
    <text evidence="6">The sequence shown here is derived from an EMBL/GenBank/DDBJ whole genome shotgun (WGS) entry which is preliminary data.</text>
</comment>
<dbReference type="EMBL" id="JALLAZ020000049">
    <property type="protein sequence ID" value="KAL3805002.1"/>
    <property type="molecule type" value="Genomic_DNA"/>
</dbReference>
<gene>
    <name evidence="6" type="ORF">ACHAW5_011196</name>
</gene>
<accession>A0ABD3QXF9</accession>
<dbReference type="FunFam" id="3.40.605.10:FF:000007">
    <property type="entry name" value="NAD/NADP-dependent betaine aldehyde dehydrogenase"/>
    <property type="match status" value="1"/>
</dbReference>
<dbReference type="AlphaFoldDB" id="A0ABD3QXF9"/>
<dbReference type="InterPro" id="IPR016160">
    <property type="entry name" value="Ald_DH_CS_CYS"/>
</dbReference>